<proteinExistence type="predicted"/>
<accession>A0AAD1Y833</accession>
<organism evidence="2 3">
    <name type="scientific">Euplotes crassus</name>
    <dbReference type="NCBI Taxonomy" id="5936"/>
    <lineage>
        <taxon>Eukaryota</taxon>
        <taxon>Sar</taxon>
        <taxon>Alveolata</taxon>
        <taxon>Ciliophora</taxon>
        <taxon>Intramacronucleata</taxon>
        <taxon>Spirotrichea</taxon>
        <taxon>Hypotrichia</taxon>
        <taxon>Euplotida</taxon>
        <taxon>Euplotidae</taxon>
        <taxon>Moneuplotes</taxon>
    </lineage>
</organism>
<keyword evidence="1" id="KW-0175">Coiled coil</keyword>
<evidence type="ECO:0000256" key="1">
    <source>
        <dbReference type="SAM" id="Coils"/>
    </source>
</evidence>
<evidence type="ECO:0000313" key="3">
    <source>
        <dbReference type="Proteomes" id="UP001295684"/>
    </source>
</evidence>
<dbReference type="AlphaFoldDB" id="A0AAD1Y833"/>
<name>A0AAD1Y833_EUPCR</name>
<feature type="coiled-coil region" evidence="1">
    <location>
        <begin position="355"/>
        <end position="389"/>
    </location>
</feature>
<keyword evidence="3" id="KW-1185">Reference proteome</keyword>
<feature type="coiled-coil region" evidence="1">
    <location>
        <begin position="192"/>
        <end position="219"/>
    </location>
</feature>
<dbReference type="Proteomes" id="UP001295684">
    <property type="component" value="Unassembled WGS sequence"/>
</dbReference>
<reference evidence="2" key="1">
    <citation type="submission" date="2023-07" db="EMBL/GenBank/DDBJ databases">
        <authorList>
            <consortium name="AG Swart"/>
            <person name="Singh M."/>
            <person name="Singh A."/>
            <person name="Seah K."/>
            <person name="Emmerich C."/>
        </authorList>
    </citation>
    <scope>NUCLEOTIDE SEQUENCE</scope>
    <source>
        <strain evidence="2">DP1</strain>
    </source>
</reference>
<feature type="coiled-coil region" evidence="1">
    <location>
        <begin position="44"/>
        <end position="71"/>
    </location>
</feature>
<comment type="caution">
    <text evidence="2">The sequence shown here is derived from an EMBL/GenBank/DDBJ whole genome shotgun (WGS) entry which is preliminary data.</text>
</comment>
<protein>
    <submittedName>
        <fullName evidence="2">Uncharacterized protein</fullName>
    </submittedName>
</protein>
<dbReference type="EMBL" id="CAMPGE010029452">
    <property type="protein sequence ID" value="CAI2386923.1"/>
    <property type="molecule type" value="Genomic_DNA"/>
</dbReference>
<sequence length="719" mass="84038">MSNIKPNVEIDKLNWDTAETEVRRIVYDLITPVAKQLTQQEISLREFRDVFKENNQRLKELETAVLEADKKETMFDKMDQKIEAVKIMIHESNQNSDRKINTQNESFNDIVFRVRNAMGEFKTIKEQSEILMKQFLKYQEENIKSKKEIITNFDKQVEKQAQDYIKFNERQTKLEKALDQRLIQLDSCLVKIAQEEALSEEFKKELNELNEYCFQLENDKLDKVTHEERVIDMYAEIRKLRIEVQQANSDVITLENFCEKYVPLQTQNLISKTLHGFLNEIQKSRLEDFEVGIFAKMHDNVLDDDGEPNLDKEKETIISEVNIKLEELKKLYQERHLEANFGGNYDTDSDDPNKKKEEKDIVEVFKEQIQALQEQLDEIPQKLRNLGDQLDDGIKNSNIMTEKRLTILDHQVNDVSEELEKHKEVLFNDKKEMIKRVKENTKLMKVFQEDYIPKSEMIRSLSGTTACILEALCIKACRDSAKEELELEIEKIKTENLLIENSFPLLKRDPTALTIPTLSTDSKSKGFQDIYLYRDIPIHISQDRNDEKDIINVYYKLLSTASSIYSKNINFKKAGYELQAVFSRALNKKIFQPKRVKQVSKSELKSQNSHTSLFRSQANSQRYSKIEISTRKLSLKRKFNHSTIKNSTPLKINKTFEKSKKSLKANLDLSADMQLDSIKNESLMISSKKVNKESSPLLKNQKLSILPDIGKKYPKNPLD</sequence>
<evidence type="ECO:0000313" key="2">
    <source>
        <dbReference type="EMBL" id="CAI2386923.1"/>
    </source>
</evidence>
<gene>
    <name evidence="2" type="ORF">ECRASSUSDP1_LOCUS28549</name>
</gene>